<gene>
    <name evidence="7" type="primary">fadB</name>
    <name evidence="7" type="ORF">GCM10010991_36900</name>
</gene>
<sequence length="264" mass="28135">MTDLILNESIGHVARLTLNSPENFNALSMAMITELSATFDRIAQDRQIRVVILRGAGRAFCAGHDLKEMQAARQAPDAGAAHFNTLFTACAEMMQRITSLPQPVIAEAHGIATAAGCQLVATCDMGVAAEGTRFGVNGIDIGLFCTTPMVALTRAIPPKAAFEMLTTGAFIEAQRACELGLINRVVPGAELSEATLALAQTVAAKLPAAIALGKQAFHQQRGLDLAEAYRLASVEMCENALWSDTAEGTAAFLEKRRPLWQAPR</sequence>
<keyword evidence="8" id="KW-1185">Reference proteome</keyword>
<evidence type="ECO:0000256" key="2">
    <source>
        <dbReference type="ARBA" id="ARBA00022832"/>
    </source>
</evidence>
<evidence type="ECO:0000256" key="4">
    <source>
        <dbReference type="ARBA" id="ARBA00023098"/>
    </source>
</evidence>
<reference evidence="7 8" key="1">
    <citation type="journal article" date="2014" name="Int. J. Syst. Evol. Microbiol.">
        <title>Complete genome sequence of Corynebacterium casei LMG S-19264T (=DSM 44701T), isolated from a smear-ripened cheese.</title>
        <authorList>
            <consortium name="US DOE Joint Genome Institute (JGI-PGF)"/>
            <person name="Walter F."/>
            <person name="Albersmeier A."/>
            <person name="Kalinowski J."/>
            <person name="Ruckert C."/>
        </authorList>
    </citation>
    <scope>NUCLEOTIDE SEQUENCE [LARGE SCALE GENOMIC DNA]</scope>
    <source>
        <strain evidence="7 8">CGMCC 1.7029</strain>
    </source>
</reference>
<evidence type="ECO:0000256" key="1">
    <source>
        <dbReference type="ARBA" id="ARBA00005254"/>
    </source>
</evidence>
<dbReference type="Gene3D" id="1.10.12.10">
    <property type="entry name" value="Lyase 2-enoyl-coa Hydratase, Chain A, domain 2"/>
    <property type="match status" value="1"/>
</dbReference>
<keyword evidence="3" id="KW-0809">Transit peptide</keyword>
<accession>A0A918DE26</accession>
<dbReference type="GO" id="GO:0006631">
    <property type="term" value="P:fatty acid metabolic process"/>
    <property type="evidence" value="ECO:0007669"/>
    <property type="project" value="UniProtKB-KW"/>
</dbReference>
<dbReference type="CDD" id="cd06558">
    <property type="entry name" value="crotonase-like"/>
    <property type="match status" value="1"/>
</dbReference>
<comment type="function">
    <text evidence="5">May play a role in fatty acid biosynthesis and insulin sensitivity.</text>
</comment>
<dbReference type="InterPro" id="IPR029045">
    <property type="entry name" value="ClpP/crotonase-like_dom_sf"/>
</dbReference>
<evidence type="ECO:0000313" key="8">
    <source>
        <dbReference type="Proteomes" id="UP000598196"/>
    </source>
</evidence>
<name>A0A918DE26_9RHOB</name>
<dbReference type="PANTHER" id="PTHR43602:SF1">
    <property type="entry name" value="ENOYL-COA HYDRATASE DOMAIN-CONTAINING PROTEIN 3, MITOCHONDRIAL"/>
    <property type="match status" value="1"/>
</dbReference>
<dbReference type="InterPro" id="IPR052377">
    <property type="entry name" value="Mitochondrial_ECH-domain"/>
</dbReference>
<dbReference type="GO" id="GO:0016836">
    <property type="term" value="F:hydro-lyase activity"/>
    <property type="evidence" value="ECO:0007669"/>
    <property type="project" value="TreeGrafter"/>
</dbReference>
<comment type="similarity">
    <text evidence="1">Belongs to the enoyl-CoA hydratase/isomerase family.</text>
</comment>
<protein>
    <recommendedName>
        <fullName evidence="6">Enoyl-CoA hydratase domain-containing protein 3, mitochondrial</fullName>
    </recommendedName>
</protein>
<dbReference type="AlphaFoldDB" id="A0A918DE26"/>
<evidence type="ECO:0000313" key="7">
    <source>
        <dbReference type="EMBL" id="GGO38891.1"/>
    </source>
</evidence>
<dbReference type="SUPFAM" id="SSF52096">
    <property type="entry name" value="ClpP/crotonase"/>
    <property type="match status" value="1"/>
</dbReference>
<dbReference type="InterPro" id="IPR014748">
    <property type="entry name" value="Enoyl-CoA_hydra_C"/>
</dbReference>
<comment type="caution">
    <text evidence="7">The sequence shown here is derived from an EMBL/GenBank/DDBJ whole genome shotgun (WGS) entry which is preliminary data.</text>
</comment>
<keyword evidence="4" id="KW-0443">Lipid metabolism</keyword>
<dbReference type="EMBL" id="BMLP01000014">
    <property type="protein sequence ID" value="GGO38891.1"/>
    <property type="molecule type" value="Genomic_DNA"/>
</dbReference>
<dbReference type="Gene3D" id="3.90.226.10">
    <property type="entry name" value="2-enoyl-CoA Hydratase, Chain A, domain 1"/>
    <property type="match status" value="1"/>
</dbReference>
<dbReference type="Proteomes" id="UP000598196">
    <property type="component" value="Unassembled WGS sequence"/>
</dbReference>
<keyword evidence="2" id="KW-0276">Fatty acid metabolism</keyword>
<evidence type="ECO:0000256" key="3">
    <source>
        <dbReference type="ARBA" id="ARBA00022946"/>
    </source>
</evidence>
<dbReference type="Pfam" id="PF00378">
    <property type="entry name" value="ECH_1"/>
    <property type="match status" value="1"/>
</dbReference>
<dbReference type="OrthoDB" id="9795613at2"/>
<dbReference type="PANTHER" id="PTHR43602">
    <property type="match status" value="1"/>
</dbReference>
<evidence type="ECO:0000256" key="6">
    <source>
        <dbReference type="ARBA" id="ARBA00040545"/>
    </source>
</evidence>
<proteinExistence type="inferred from homology"/>
<evidence type="ECO:0000256" key="5">
    <source>
        <dbReference type="ARBA" id="ARBA00037410"/>
    </source>
</evidence>
<dbReference type="NCBIfam" id="NF006008">
    <property type="entry name" value="PRK08139.1"/>
    <property type="match status" value="1"/>
</dbReference>
<dbReference type="RefSeq" id="WP_146284694.1">
    <property type="nucleotide sequence ID" value="NZ_BMLP01000014.1"/>
</dbReference>
<dbReference type="InterPro" id="IPR001753">
    <property type="entry name" value="Enoyl-CoA_hydra/iso"/>
</dbReference>
<organism evidence="7 8">
    <name type="scientific">Gemmobacter aquaticus</name>
    <dbReference type="NCBI Taxonomy" id="490185"/>
    <lineage>
        <taxon>Bacteria</taxon>
        <taxon>Pseudomonadati</taxon>
        <taxon>Pseudomonadota</taxon>
        <taxon>Alphaproteobacteria</taxon>
        <taxon>Rhodobacterales</taxon>
        <taxon>Paracoccaceae</taxon>
        <taxon>Gemmobacter</taxon>
    </lineage>
</organism>